<dbReference type="Proteomes" id="UP000325517">
    <property type="component" value="Chromosome"/>
</dbReference>
<evidence type="ECO:0000313" key="2">
    <source>
        <dbReference type="EMBL" id="QFG00189.1"/>
    </source>
</evidence>
<protein>
    <recommendedName>
        <fullName evidence="4">Lipoprotein</fullName>
    </recommendedName>
</protein>
<accession>A0A5J6SQB8</accession>
<feature type="chain" id="PRO_5039708075" description="Lipoprotein" evidence="1">
    <location>
        <begin position="26"/>
        <end position="131"/>
    </location>
</feature>
<evidence type="ECO:0000256" key="1">
    <source>
        <dbReference type="SAM" id="SignalP"/>
    </source>
</evidence>
<dbReference type="EMBL" id="CP031223">
    <property type="protein sequence ID" value="QFG00189.1"/>
    <property type="molecule type" value="Genomic_DNA"/>
</dbReference>
<sequence>MKRYYVLISCLIVFLLTGCSEQTLTYEGESTNWRVIYKIIQNEKEVRKQSVEIQSIGEIQKSNITFKQTNPRGSGCEQYFDYDIKGDKELIRGCLDEPLLDNKDDSFDVFIAWEGQEEKIVLKKNLKKQAN</sequence>
<proteinExistence type="predicted"/>
<gene>
    <name evidence="2" type="ORF">PB01_15975</name>
</gene>
<evidence type="ECO:0000313" key="3">
    <source>
        <dbReference type="Proteomes" id="UP000325517"/>
    </source>
</evidence>
<dbReference type="RefSeq" id="WP_225986062.1">
    <property type="nucleotide sequence ID" value="NZ_CP031223.1"/>
</dbReference>
<dbReference type="KEGG" id="psyo:PB01_15975"/>
<dbReference type="AlphaFoldDB" id="A0A5J6SQB8"/>
<keyword evidence="3" id="KW-1185">Reference proteome</keyword>
<organism evidence="2 3">
    <name type="scientific">Psychrobacillus glaciei</name>
    <dbReference type="NCBI Taxonomy" id="2283160"/>
    <lineage>
        <taxon>Bacteria</taxon>
        <taxon>Bacillati</taxon>
        <taxon>Bacillota</taxon>
        <taxon>Bacilli</taxon>
        <taxon>Bacillales</taxon>
        <taxon>Bacillaceae</taxon>
        <taxon>Psychrobacillus</taxon>
    </lineage>
</organism>
<name>A0A5J6SQB8_9BACI</name>
<dbReference type="PROSITE" id="PS51257">
    <property type="entry name" value="PROKAR_LIPOPROTEIN"/>
    <property type="match status" value="1"/>
</dbReference>
<feature type="signal peptide" evidence="1">
    <location>
        <begin position="1"/>
        <end position="25"/>
    </location>
</feature>
<reference evidence="2 3" key="1">
    <citation type="submission" date="2018-07" db="EMBL/GenBank/DDBJ databases">
        <title>Complete genome sequence of Psychrobacillus sp. PB01, isolated from iceberg, and comparative genome analysis of Psychrobacillus strains.</title>
        <authorList>
            <person name="Lee P.C."/>
        </authorList>
    </citation>
    <scope>NUCLEOTIDE SEQUENCE [LARGE SCALE GENOMIC DNA]</scope>
    <source>
        <strain evidence="2 3">PB01</strain>
    </source>
</reference>
<evidence type="ECO:0008006" key="4">
    <source>
        <dbReference type="Google" id="ProtNLM"/>
    </source>
</evidence>
<keyword evidence="1" id="KW-0732">Signal</keyword>